<evidence type="ECO:0000256" key="4">
    <source>
        <dbReference type="ARBA" id="ARBA00022786"/>
    </source>
</evidence>
<dbReference type="Proteomes" id="UP000054007">
    <property type="component" value="Unassembled WGS sequence"/>
</dbReference>
<evidence type="ECO:0000256" key="1">
    <source>
        <dbReference type="ARBA" id="ARBA00016068"/>
    </source>
</evidence>
<accession>A0A0D7BCV0</accession>
<dbReference type="SMART" id="SM01013">
    <property type="entry name" value="APC2"/>
    <property type="match status" value="1"/>
</dbReference>
<sequence>MALFAPAARDAALNDGTTEALRSQVAAKWGEAFARLNRAEPGIQGLMEFSQAWGMAKEYLRPRDIMNPADVRPDYNISLIRHAFDLVGQSRRLPVLLEGLIEQTRQAFPLVERTIHYHLQVYEATEPRDPREIARLVQALRRWYDAWLPWSELGVTICGTFTLHFHTLLFAALPPSFITGFKHLCACTLPNIHADSTVPGSADNAALDNADPTHFAFRIWDTFDALGMLDRYETVIASVGYEYIERVMRATCAGVWGKAVMPELRRWVAVRVKPWLRSVYAKDIEDDQAAMTAIQTVSSRFDFHVAKTLCDLRISELFDIIIDYPDSAPCLEDIKECLVRVDGRASLVQALRKANRKRLLHPGADTRLILQQYVLTIKCLRAIDPQGVLLFKVADPIRRYLRERPDTIRCIVANLVGGSGDSEDDILGETEPPAPLHQPELEDYTDPNWEPEPLDAGPDFRANRPADVISTLVSIYDSRDLFVKELQVLLAQRLLKGGGDAPEKERRNVEILKIRFGDAALQVCEVMLKDMGDSRRTDVHVQGQENLGVLHPTIISRHFWPAVEGAEFKLPGQFERLQSSYAKQYTLFKPDKKLRWLPHLGTVSLELELEDRTVRVQVPPLEAAFIELFSEQDTWTVPALIERLGKITRAAALKALLTWVNHGVIKETEEDTYVLLERAESEGGQGDARKLQAKQRLVEQEAGAGGGQEEGREEERRREEGRREMDVYWKFIQGMLTNLPNLPLERIHAMLGFVDTYNLTTEQLAGLLDAARREGLVDVKEGLWKLVIK</sequence>
<comment type="similarity">
    <text evidence="6">Belongs to the cullin family.</text>
</comment>
<organism evidence="9 10">
    <name type="scientific">Cylindrobasidium torrendii FP15055 ss-10</name>
    <dbReference type="NCBI Taxonomy" id="1314674"/>
    <lineage>
        <taxon>Eukaryota</taxon>
        <taxon>Fungi</taxon>
        <taxon>Dikarya</taxon>
        <taxon>Basidiomycota</taxon>
        <taxon>Agaricomycotina</taxon>
        <taxon>Agaricomycetes</taxon>
        <taxon>Agaricomycetidae</taxon>
        <taxon>Agaricales</taxon>
        <taxon>Marasmiineae</taxon>
        <taxon>Physalacriaceae</taxon>
        <taxon>Cylindrobasidium</taxon>
    </lineage>
</organism>
<dbReference type="Gene3D" id="1.20.1310.10">
    <property type="entry name" value="Cullin Repeats"/>
    <property type="match status" value="1"/>
</dbReference>
<dbReference type="PROSITE" id="PS50069">
    <property type="entry name" value="CULLIN_2"/>
    <property type="match status" value="1"/>
</dbReference>
<gene>
    <name evidence="9" type="ORF">CYLTODRAFT_353408</name>
</gene>
<evidence type="ECO:0000313" key="9">
    <source>
        <dbReference type="EMBL" id="KIY67366.1"/>
    </source>
</evidence>
<dbReference type="GO" id="GO:0006511">
    <property type="term" value="P:ubiquitin-dependent protein catabolic process"/>
    <property type="evidence" value="ECO:0007669"/>
    <property type="project" value="InterPro"/>
</dbReference>
<dbReference type="STRING" id="1314674.A0A0D7BCV0"/>
<dbReference type="InterPro" id="IPR016158">
    <property type="entry name" value="Cullin_homology"/>
</dbReference>
<name>A0A0D7BCV0_9AGAR</name>
<dbReference type="AlphaFoldDB" id="A0A0D7BCV0"/>
<proteinExistence type="inferred from homology"/>
<dbReference type="Pfam" id="PF26557">
    <property type="entry name" value="Cullin_AB"/>
    <property type="match status" value="1"/>
</dbReference>
<dbReference type="InterPro" id="IPR044554">
    <property type="entry name" value="ANAPC2"/>
</dbReference>
<feature type="domain" description="Cullin family profile" evidence="8">
    <location>
        <begin position="436"/>
        <end position="645"/>
    </location>
</feature>
<keyword evidence="2" id="KW-0132">Cell division</keyword>
<keyword evidence="5" id="KW-0131">Cell cycle</keyword>
<dbReference type="GO" id="GO:0005680">
    <property type="term" value="C:anaphase-promoting complex"/>
    <property type="evidence" value="ECO:0007669"/>
    <property type="project" value="TreeGrafter"/>
</dbReference>
<dbReference type="GO" id="GO:0016874">
    <property type="term" value="F:ligase activity"/>
    <property type="evidence" value="ECO:0007669"/>
    <property type="project" value="UniProtKB-KW"/>
</dbReference>
<dbReference type="InterPro" id="IPR036388">
    <property type="entry name" value="WH-like_DNA-bd_sf"/>
</dbReference>
<reference evidence="9 10" key="1">
    <citation type="journal article" date="2015" name="Fungal Genet. Biol.">
        <title>Evolution of novel wood decay mechanisms in Agaricales revealed by the genome sequences of Fistulina hepatica and Cylindrobasidium torrendii.</title>
        <authorList>
            <person name="Floudas D."/>
            <person name="Held B.W."/>
            <person name="Riley R."/>
            <person name="Nagy L.G."/>
            <person name="Koehler G."/>
            <person name="Ransdell A.S."/>
            <person name="Younus H."/>
            <person name="Chow J."/>
            <person name="Chiniquy J."/>
            <person name="Lipzen A."/>
            <person name="Tritt A."/>
            <person name="Sun H."/>
            <person name="Haridas S."/>
            <person name="LaButti K."/>
            <person name="Ohm R.A."/>
            <person name="Kues U."/>
            <person name="Blanchette R.A."/>
            <person name="Grigoriev I.V."/>
            <person name="Minto R.E."/>
            <person name="Hibbett D.S."/>
        </authorList>
    </citation>
    <scope>NUCLEOTIDE SEQUENCE [LARGE SCALE GENOMIC DNA]</scope>
    <source>
        <strain evidence="9 10">FP15055 ss-10</strain>
    </source>
</reference>
<dbReference type="GO" id="GO:0070979">
    <property type="term" value="P:protein K11-linked ubiquitination"/>
    <property type="evidence" value="ECO:0007669"/>
    <property type="project" value="TreeGrafter"/>
</dbReference>
<evidence type="ECO:0000313" key="10">
    <source>
        <dbReference type="Proteomes" id="UP000054007"/>
    </source>
</evidence>
<dbReference type="InterPro" id="IPR059120">
    <property type="entry name" value="Cullin-like_AB"/>
</dbReference>
<keyword evidence="10" id="KW-1185">Reference proteome</keyword>
<dbReference type="OrthoDB" id="5581181at2759"/>
<evidence type="ECO:0000256" key="6">
    <source>
        <dbReference type="PROSITE-ProRule" id="PRU00330"/>
    </source>
</evidence>
<evidence type="ECO:0000256" key="2">
    <source>
        <dbReference type="ARBA" id="ARBA00022618"/>
    </source>
</evidence>
<dbReference type="GO" id="GO:0031625">
    <property type="term" value="F:ubiquitin protein ligase binding"/>
    <property type="evidence" value="ECO:0007669"/>
    <property type="project" value="InterPro"/>
</dbReference>
<dbReference type="InterPro" id="IPR036390">
    <property type="entry name" value="WH_DNA-bd_sf"/>
</dbReference>
<dbReference type="Pfam" id="PF08672">
    <property type="entry name" value="ANAPC2"/>
    <property type="match status" value="1"/>
</dbReference>
<dbReference type="PANTHER" id="PTHR45957">
    <property type="entry name" value="ANAPHASE-PROMOTING COMPLEX SUBUNIT 2"/>
    <property type="match status" value="1"/>
</dbReference>
<feature type="region of interest" description="Disordered" evidence="7">
    <location>
        <begin position="422"/>
        <end position="461"/>
    </location>
</feature>
<evidence type="ECO:0000256" key="3">
    <source>
        <dbReference type="ARBA" id="ARBA00022776"/>
    </source>
</evidence>
<feature type="compositionally biased region" description="Basic and acidic residues" evidence="7">
    <location>
        <begin position="709"/>
        <end position="719"/>
    </location>
</feature>
<dbReference type="GO" id="GO:0007091">
    <property type="term" value="P:metaphase/anaphase transition of mitotic cell cycle"/>
    <property type="evidence" value="ECO:0007669"/>
    <property type="project" value="TreeGrafter"/>
</dbReference>
<evidence type="ECO:0000259" key="8">
    <source>
        <dbReference type="PROSITE" id="PS50069"/>
    </source>
</evidence>
<evidence type="ECO:0000256" key="5">
    <source>
        <dbReference type="ARBA" id="ARBA00023306"/>
    </source>
</evidence>
<dbReference type="Gene3D" id="1.10.10.10">
    <property type="entry name" value="Winged helix-like DNA-binding domain superfamily/Winged helix DNA-binding domain"/>
    <property type="match status" value="1"/>
</dbReference>
<protein>
    <recommendedName>
        <fullName evidence="1">Anaphase-promoting complex subunit 2</fullName>
    </recommendedName>
</protein>
<dbReference type="InterPro" id="IPR036317">
    <property type="entry name" value="Cullin_homology_sf"/>
</dbReference>
<dbReference type="SUPFAM" id="SSF46785">
    <property type="entry name" value="Winged helix' DNA-binding domain"/>
    <property type="match status" value="1"/>
</dbReference>
<dbReference type="SMART" id="SM00182">
    <property type="entry name" value="CULLIN"/>
    <property type="match status" value="1"/>
</dbReference>
<dbReference type="GO" id="GO:0051301">
    <property type="term" value="P:cell division"/>
    <property type="evidence" value="ECO:0007669"/>
    <property type="project" value="UniProtKB-KW"/>
</dbReference>
<keyword evidence="4" id="KW-0833">Ubl conjugation pathway</keyword>
<dbReference type="EMBL" id="KN880528">
    <property type="protein sequence ID" value="KIY67366.1"/>
    <property type="molecule type" value="Genomic_DNA"/>
</dbReference>
<dbReference type="Pfam" id="PF25773">
    <property type="entry name" value="TPR_ANAPC2"/>
    <property type="match status" value="1"/>
</dbReference>
<evidence type="ECO:0000256" key="7">
    <source>
        <dbReference type="SAM" id="MobiDB-lite"/>
    </source>
</evidence>
<dbReference type="InterPro" id="IPR014786">
    <property type="entry name" value="ANAPC2_C"/>
</dbReference>
<keyword evidence="3" id="KW-0498">Mitosis</keyword>
<dbReference type="PANTHER" id="PTHR45957:SF1">
    <property type="entry name" value="ANAPHASE-PROMOTING COMPLEX SUBUNIT 2"/>
    <property type="match status" value="1"/>
</dbReference>
<feature type="region of interest" description="Disordered" evidence="7">
    <location>
        <begin position="685"/>
        <end position="719"/>
    </location>
</feature>
<dbReference type="SUPFAM" id="SSF75632">
    <property type="entry name" value="Cullin homology domain"/>
    <property type="match status" value="1"/>
</dbReference>
<dbReference type="InterPro" id="IPR057975">
    <property type="entry name" value="TPR_ANAPC2"/>
</dbReference>
<keyword evidence="9" id="KW-0436">Ligase</keyword>
<dbReference type="Gene3D" id="3.30.230.130">
    <property type="entry name" value="Cullin, Chain C, Domain 2"/>
    <property type="match status" value="1"/>
</dbReference>